<organism evidence="2 3">
    <name type="scientific">Polaromonas aquatica</name>
    <dbReference type="NCBI Taxonomy" id="332657"/>
    <lineage>
        <taxon>Bacteria</taxon>
        <taxon>Pseudomonadati</taxon>
        <taxon>Pseudomonadota</taxon>
        <taxon>Betaproteobacteria</taxon>
        <taxon>Burkholderiales</taxon>
        <taxon>Comamonadaceae</taxon>
        <taxon>Polaromonas</taxon>
    </lineage>
</organism>
<keyword evidence="3" id="KW-1185">Reference proteome</keyword>
<feature type="region of interest" description="Disordered" evidence="1">
    <location>
        <begin position="59"/>
        <end position="84"/>
    </location>
</feature>
<evidence type="ECO:0000256" key="1">
    <source>
        <dbReference type="SAM" id="MobiDB-lite"/>
    </source>
</evidence>
<comment type="caution">
    <text evidence="2">The sequence shown here is derived from an EMBL/GenBank/DDBJ whole genome shotgun (WGS) entry which is preliminary data.</text>
</comment>
<protein>
    <submittedName>
        <fullName evidence="2">Uncharacterized protein</fullName>
    </submittedName>
</protein>
<dbReference type="EMBL" id="JBHSRS010000017">
    <property type="protein sequence ID" value="MFC6281183.1"/>
    <property type="molecule type" value="Genomic_DNA"/>
</dbReference>
<evidence type="ECO:0000313" key="3">
    <source>
        <dbReference type="Proteomes" id="UP001596270"/>
    </source>
</evidence>
<dbReference type="RefSeq" id="WP_377412941.1">
    <property type="nucleotide sequence ID" value="NZ_JBHSRS010000017.1"/>
</dbReference>
<accession>A0ABW1TWT2</accession>
<dbReference type="Proteomes" id="UP001596270">
    <property type="component" value="Unassembled WGS sequence"/>
</dbReference>
<evidence type="ECO:0000313" key="2">
    <source>
        <dbReference type="EMBL" id="MFC6281183.1"/>
    </source>
</evidence>
<sequence>MHRRLPPTNTLLTRAKRQAKKSTTPDKPYTLALDEQAQLAGYPDWRTLALSNGLRNAQEGDEIPLDPVLPPNFDNTPNEDRSEKELDKWWDKPFIVSRGDGTFEARALNGGAWDRSSHLGIADSVDAARELAKKKQEEWIKITSEPITCMRSDGLIDLVIMARRPDLGNTVLASALRREDVEGALAKLKVSAGGDGRAAAGD</sequence>
<feature type="region of interest" description="Disordered" evidence="1">
    <location>
        <begin position="1"/>
        <end position="27"/>
    </location>
</feature>
<gene>
    <name evidence="2" type="ORF">ACFQND_08080</name>
</gene>
<reference evidence="3" key="1">
    <citation type="journal article" date="2019" name="Int. J. Syst. Evol. Microbiol.">
        <title>The Global Catalogue of Microorganisms (GCM) 10K type strain sequencing project: providing services to taxonomists for standard genome sequencing and annotation.</title>
        <authorList>
            <consortium name="The Broad Institute Genomics Platform"/>
            <consortium name="The Broad Institute Genome Sequencing Center for Infectious Disease"/>
            <person name="Wu L."/>
            <person name="Ma J."/>
        </authorList>
    </citation>
    <scope>NUCLEOTIDE SEQUENCE [LARGE SCALE GENOMIC DNA]</scope>
    <source>
        <strain evidence="3">CCUG 39402</strain>
    </source>
</reference>
<proteinExistence type="predicted"/>
<name>A0ABW1TWT2_9BURK</name>